<comment type="caution">
    <text evidence="2">The sequence shown here is derived from an EMBL/GenBank/DDBJ whole genome shotgun (WGS) entry which is preliminary data.</text>
</comment>
<sequence length="104" mass="11363">MVQPAPEARPEPVGPWALLDWPPFWPAEPVAPDPVEPVEPVELLEPPEPWAPEVSEAALLGEEESPPPELLSLPPQAVSDRPAATATASSEIFWTRMIPLKRYG</sequence>
<name>A0ABN3N1U7_9ACTN</name>
<feature type="region of interest" description="Disordered" evidence="1">
    <location>
        <begin position="61"/>
        <end position="87"/>
    </location>
</feature>
<keyword evidence="3" id="KW-1185">Reference proteome</keyword>
<protein>
    <submittedName>
        <fullName evidence="2">Uncharacterized protein</fullName>
    </submittedName>
</protein>
<dbReference type="EMBL" id="BAAATL010000057">
    <property type="protein sequence ID" value="GAA2512924.1"/>
    <property type="molecule type" value="Genomic_DNA"/>
</dbReference>
<proteinExistence type="predicted"/>
<evidence type="ECO:0000256" key="1">
    <source>
        <dbReference type="SAM" id="MobiDB-lite"/>
    </source>
</evidence>
<dbReference type="Proteomes" id="UP001501721">
    <property type="component" value="Unassembled WGS sequence"/>
</dbReference>
<gene>
    <name evidence="2" type="ORF">GCM10010422_76460</name>
</gene>
<organism evidence="2 3">
    <name type="scientific">Streptomyces graminearus</name>
    <dbReference type="NCBI Taxonomy" id="284030"/>
    <lineage>
        <taxon>Bacteria</taxon>
        <taxon>Bacillati</taxon>
        <taxon>Actinomycetota</taxon>
        <taxon>Actinomycetes</taxon>
        <taxon>Kitasatosporales</taxon>
        <taxon>Streptomycetaceae</taxon>
        <taxon>Streptomyces</taxon>
    </lineage>
</organism>
<evidence type="ECO:0000313" key="3">
    <source>
        <dbReference type="Proteomes" id="UP001501721"/>
    </source>
</evidence>
<reference evidence="2 3" key="1">
    <citation type="journal article" date="2019" name="Int. J. Syst. Evol. Microbiol.">
        <title>The Global Catalogue of Microorganisms (GCM) 10K type strain sequencing project: providing services to taxonomists for standard genome sequencing and annotation.</title>
        <authorList>
            <consortium name="The Broad Institute Genomics Platform"/>
            <consortium name="The Broad Institute Genome Sequencing Center for Infectious Disease"/>
            <person name="Wu L."/>
            <person name="Ma J."/>
        </authorList>
    </citation>
    <scope>NUCLEOTIDE SEQUENCE [LARGE SCALE GENOMIC DNA]</scope>
    <source>
        <strain evidence="2 3">JCM 6923</strain>
    </source>
</reference>
<accession>A0ABN3N1U7</accession>
<evidence type="ECO:0000313" key="2">
    <source>
        <dbReference type="EMBL" id="GAA2512924.1"/>
    </source>
</evidence>